<dbReference type="SUPFAM" id="SSF48264">
    <property type="entry name" value="Cytochrome P450"/>
    <property type="match status" value="1"/>
</dbReference>
<dbReference type="InterPro" id="IPR001128">
    <property type="entry name" value="Cyt_P450"/>
</dbReference>
<keyword evidence="2 4" id="KW-0479">Metal-binding</keyword>
<feature type="binding site" description="axial binding residue" evidence="4">
    <location>
        <position position="444"/>
    </location>
    <ligand>
        <name>heme</name>
        <dbReference type="ChEBI" id="CHEBI:30413"/>
    </ligand>
    <ligandPart>
        <name>Fe</name>
        <dbReference type="ChEBI" id="CHEBI:18248"/>
    </ligandPart>
</feature>
<keyword evidence="5" id="KW-0503">Monooxygenase</keyword>
<dbReference type="EMBL" id="KN847531">
    <property type="protein sequence ID" value="KIW07999.1"/>
    <property type="molecule type" value="Genomic_DNA"/>
</dbReference>
<accession>A0A0D2B9W5</accession>
<evidence type="ECO:0000256" key="5">
    <source>
        <dbReference type="RuleBase" id="RU000461"/>
    </source>
</evidence>
<dbReference type="PRINTS" id="PR00385">
    <property type="entry name" value="P450"/>
</dbReference>
<evidence type="ECO:0000313" key="6">
    <source>
        <dbReference type="EMBL" id="KIW07999.1"/>
    </source>
</evidence>
<dbReference type="Gene3D" id="1.10.630.10">
    <property type="entry name" value="Cytochrome P450"/>
    <property type="match status" value="1"/>
</dbReference>
<dbReference type="InterPro" id="IPR002401">
    <property type="entry name" value="Cyt_P450_E_grp-I"/>
</dbReference>
<keyword evidence="4 5" id="KW-0349">Heme</keyword>
<dbReference type="HOGENOM" id="CLU_001570_14_4_1"/>
<dbReference type="InterPro" id="IPR017972">
    <property type="entry name" value="Cyt_P450_CS"/>
</dbReference>
<name>A0A0D2B9W5_9PEZI</name>
<dbReference type="Proteomes" id="UP000053259">
    <property type="component" value="Unassembled WGS sequence"/>
</dbReference>
<evidence type="ECO:0000256" key="4">
    <source>
        <dbReference type="PIRSR" id="PIRSR602401-1"/>
    </source>
</evidence>
<gene>
    <name evidence="6" type="ORF">PV09_00945</name>
</gene>
<dbReference type="RefSeq" id="XP_016217868.1">
    <property type="nucleotide sequence ID" value="XM_016353773.1"/>
</dbReference>
<organism evidence="6 7">
    <name type="scientific">Verruconis gallopava</name>
    <dbReference type="NCBI Taxonomy" id="253628"/>
    <lineage>
        <taxon>Eukaryota</taxon>
        <taxon>Fungi</taxon>
        <taxon>Dikarya</taxon>
        <taxon>Ascomycota</taxon>
        <taxon>Pezizomycotina</taxon>
        <taxon>Dothideomycetes</taxon>
        <taxon>Pleosporomycetidae</taxon>
        <taxon>Venturiales</taxon>
        <taxon>Sympoventuriaceae</taxon>
        <taxon>Verruconis</taxon>
    </lineage>
</organism>
<dbReference type="InterPro" id="IPR036396">
    <property type="entry name" value="Cyt_P450_sf"/>
</dbReference>
<keyword evidence="7" id="KW-1185">Reference proteome</keyword>
<evidence type="ECO:0000256" key="2">
    <source>
        <dbReference type="ARBA" id="ARBA00022723"/>
    </source>
</evidence>
<evidence type="ECO:0000256" key="1">
    <source>
        <dbReference type="ARBA" id="ARBA00001971"/>
    </source>
</evidence>
<evidence type="ECO:0008006" key="8">
    <source>
        <dbReference type="Google" id="ProtNLM"/>
    </source>
</evidence>
<dbReference type="GO" id="GO:0004497">
    <property type="term" value="F:monooxygenase activity"/>
    <property type="evidence" value="ECO:0007669"/>
    <property type="project" value="UniProtKB-KW"/>
</dbReference>
<proteinExistence type="inferred from homology"/>
<keyword evidence="3 4" id="KW-0408">Iron</keyword>
<reference evidence="6 7" key="1">
    <citation type="submission" date="2015-01" db="EMBL/GenBank/DDBJ databases">
        <title>The Genome Sequence of Ochroconis gallopava CBS43764.</title>
        <authorList>
            <consortium name="The Broad Institute Genomics Platform"/>
            <person name="Cuomo C."/>
            <person name="de Hoog S."/>
            <person name="Gorbushina A."/>
            <person name="Stielow B."/>
            <person name="Teixiera M."/>
            <person name="Abouelleil A."/>
            <person name="Chapman S.B."/>
            <person name="Priest M."/>
            <person name="Young S.K."/>
            <person name="Wortman J."/>
            <person name="Nusbaum C."/>
            <person name="Birren B."/>
        </authorList>
    </citation>
    <scope>NUCLEOTIDE SEQUENCE [LARGE SCALE GENOMIC DNA]</scope>
    <source>
        <strain evidence="6 7">CBS 43764</strain>
    </source>
</reference>
<dbReference type="GO" id="GO:0005506">
    <property type="term" value="F:iron ion binding"/>
    <property type="evidence" value="ECO:0007669"/>
    <property type="project" value="InterPro"/>
</dbReference>
<dbReference type="PANTHER" id="PTHR24305:SF147">
    <property type="entry name" value="P450, PUTATIVE (EUROFUNG)-RELATED"/>
    <property type="match status" value="1"/>
</dbReference>
<evidence type="ECO:0000256" key="3">
    <source>
        <dbReference type="ARBA" id="ARBA00023004"/>
    </source>
</evidence>
<dbReference type="GeneID" id="27308918"/>
<comment type="cofactor">
    <cofactor evidence="1 4">
        <name>heme</name>
        <dbReference type="ChEBI" id="CHEBI:30413"/>
    </cofactor>
</comment>
<comment type="similarity">
    <text evidence="5">Belongs to the cytochrome P450 family.</text>
</comment>
<dbReference type="InParanoid" id="A0A0D2B9W5"/>
<dbReference type="OrthoDB" id="3945418at2759"/>
<dbReference type="CDD" id="cd11062">
    <property type="entry name" value="CYP58-like"/>
    <property type="match status" value="1"/>
</dbReference>
<dbReference type="Pfam" id="PF00067">
    <property type="entry name" value="p450"/>
    <property type="match status" value="1"/>
</dbReference>
<protein>
    <recommendedName>
        <fullName evidence="8">Trichodiene oxygenase</fullName>
    </recommendedName>
</protein>
<dbReference type="STRING" id="253628.A0A0D2B9W5"/>
<dbReference type="PRINTS" id="PR00463">
    <property type="entry name" value="EP450I"/>
</dbReference>
<dbReference type="VEuPathDB" id="FungiDB:PV09_00945"/>
<dbReference type="PANTHER" id="PTHR24305">
    <property type="entry name" value="CYTOCHROME P450"/>
    <property type="match status" value="1"/>
</dbReference>
<sequence length="502" mass="56661">MLKLELSWSNVAAVAGIYAVYSVAKAIYRVTLHPLARFPGPLLAALTYKYEWYYDGFKDGQYTAVIAQMHEKYGPVVRINPEELHCNDPAFIDTIYVSGNKRRHKSQYFLRAYGPTSALGGFATADHDHHRLRRGAVNRFFSKASITNLNPTIHDLTQRLCNKLLERSPEPFDITNAYSCFTTDVVTFYCFGQKKGFLDQDDFVPNLRNAIIGGCKMLPTVRQWPTIFGLVQSVPEFVPLYQIITEDIRKIKDAYEEGREKAIMEQRSIFIDILESDLPPSEKTVIRLGTEATTMISAGTETTAWTLTVLTVYLKSQPEILAKLTDELNRAVEDPKNLPSCAVILEGIRLSYGVATRLARIAPDEVLVYEGTFKNPKSSTETHIKYSIPRGTPIGMSSALMNVHPDIFPEPHEFKPERWLNADGTRRKNLEGYLLSFSKGSRQCLGMNLAYCELYIALSALVLRVFPHLKLYETSVADVEFHHDCFVAGVRPESKGVRVVIE</sequence>
<dbReference type="GO" id="GO:0016705">
    <property type="term" value="F:oxidoreductase activity, acting on paired donors, with incorporation or reduction of molecular oxygen"/>
    <property type="evidence" value="ECO:0007669"/>
    <property type="project" value="InterPro"/>
</dbReference>
<dbReference type="PROSITE" id="PS00086">
    <property type="entry name" value="CYTOCHROME_P450"/>
    <property type="match status" value="1"/>
</dbReference>
<evidence type="ECO:0000313" key="7">
    <source>
        <dbReference type="Proteomes" id="UP000053259"/>
    </source>
</evidence>
<dbReference type="GO" id="GO:0020037">
    <property type="term" value="F:heme binding"/>
    <property type="evidence" value="ECO:0007669"/>
    <property type="project" value="InterPro"/>
</dbReference>
<dbReference type="InterPro" id="IPR050121">
    <property type="entry name" value="Cytochrome_P450_monoxygenase"/>
</dbReference>
<dbReference type="AlphaFoldDB" id="A0A0D2B9W5"/>
<keyword evidence="5" id="KW-0560">Oxidoreductase</keyword>